<evidence type="ECO:0000313" key="1">
    <source>
        <dbReference type="EMBL" id="EIJ88245.1"/>
    </source>
</evidence>
<name>I3EG98_NEMP3</name>
<accession>I3EG98</accession>
<keyword evidence="2" id="KW-1185">Reference proteome</keyword>
<proteinExistence type="predicted"/>
<reference evidence="1" key="1">
    <citation type="submission" date="2011-01" db="EMBL/GenBank/DDBJ databases">
        <title>The Genome Sequence of Nematocida parisii strain ERTm3.</title>
        <authorList>
            <consortium name="The Broad Institute Genome Sequencing Platform"/>
            <consortium name="The Broad Institute Genome Sequencing Center for Infectious Disease"/>
            <person name="Cuomo C."/>
            <person name="Troemel E."/>
            <person name="Young S.K."/>
            <person name="Zeng Q."/>
            <person name="Gargeya S."/>
            <person name="Fitzgerald M."/>
            <person name="Haas B."/>
            <person name="Abouelleil A."/>
            <person name="Alvarado L."/>
            <person name="Arachchi H.M."/>
            <person name="Berlin A."/>
            <person name="Chapman S.B."/>
            <person name="Gearin G."/>
            <person name="Goldberg J."/>
            <person name="Griggs A."/>
            <person name="Gujja S."/>
            <person name="Hansen M."/>
            <person name="Heiman D."/>
            <person name="Howarth C."/>
            <person name="Larimer J."/>
            <person name="Lui A."/>
            <person name="MacDonald P.J.P."/>
            <person name="McCowen C."/>
            <person name="Montmayeur A."/>
            <person name="Murphy C."/>
            <person name="Neiman D."/>
            <person name="Pearson M."/>
            <person name="Priest M."/>
            <person name="Roberts A."/>
            <person name="Saif S."/>
            <person name="Shea T."/>
            <person name="Sisk P."/>
            <person name="Stolte C."/>
            <person name="Sykes S."/>
            <person name="Wortman J."/>
            <person name="Nusbaum C."/>
            <person name="Birren B."/>
        </authorList>
    </citation>
    <scope>NUCLEOTIDE SEQUENCE</scope>
    <source>
        <strain evidence="1">ERTm3</strain>
    </source>
</reference>
<sequence length="153" mass="17864">MADKYYEFHQEFMQDYLFNVHSQIEKGKLKDLKSHSCIKKNISIISENLNDARIPKNVKGNYKGFIDDQLTLLKCISYDCKDEIDICKKKKIIGRIEGNIIFIELFRTLPVVPANESSEFKNRIFRIHMNNYLDTLSSKWQIIFGSSITCTAD</sequence>
<dbReference type="InParanoid" id="I3EG98"/>
<dbReference type="AlphaFoldDB" id="I3EG98"/>
<dbReference type="Proteomes" id="UP000002872">
    <property type="component" value="Unassembled WGS sequence"/>
</dbReference>
<gene>
    <name evidence="1" type="ORF">NEQG_01689</name>
</gene>
<dbReference type="EMBL" id="GL870879">
    <property type="protein sequence ID" value="EIJ88245.1"/>
    <property type="molecule type" value="Genomic_DNA"/>
</dbReference>
<protein>
    <submittedName>
        <fullName evidence="1">Uncharacterized protein</fullName>
    </submittedName>
</protein>
<evidence type="ECO:0000313" key="2">
    <source>
        <dbReference type="Proteomes" id="UP000002872"/>
    </source>
</evidence>
<dbReference type="HOGENOM" id="CLU_1713778_0_0_1"/>
<dbReference type="OrthoDB" id="10447364at2759"/>
<organism evidence="1 2">
    <name type="scientific">Nematocida parisii (strain ERTm3)</name>
    <name type="common">Nematode killer fungus</name>
    <dbReference type="NCBI Taxonomy" id="935791"/>
    <lineage>
        <taxon>Eukaryota</taxon>
        <taxon>Fungi</taxon>
        <taxon>Fungi incertae sedis</taxon>
        <taxon>Microsporidia</taxon>
        <taxon>Nematocida</taxon>
    </lineage>
</organism>
<dbReference type="VEuPathDB" id="MicrosporidiaDB:NEQG_01689"/>